<comment type="caution">
    <text evidence="2">The sequence shown here is derived from an EMBL/GenBank/DDBJ whole genome shotgun (WGS) entry which is preliminary data.</text>
</comment>
<protein>
    <submittedName>
        <fullName evidence="2">Uncharacterized protein</fullName>
    </submittedName>
</protein>
<reference evidence="2" key="1">
    <citation type="journal article" date="2023" name="G3 (Bethesda)">
        <title>Whole genome assembly and annotation of the endangered Caribbean coral Acropora cervicornis.</title>
        <authorList>
            <person name="Selwyn J.D."/>
            <person name="Vollmer S.V."/>
        </authorList>
    </citation>
    <scope>NUCLEOTIDE SEQUENCE</scope>
    <source>
        <strain evidence="2">K2</strain>
    </source>
</reference>
<keyword evidence="3" id="KW-1185">Reference proteome</keyword>
<organism evidence="2 3">
    <name type="scientific">Acropora cervicornis</name>
    <name type="common">Staghorn coral</name>
    <dbReference type="NCBI Taxonomy" id="6130"/>
    <lineage>
        <taxon>Eukaryota</taxon>
        <taxon>Metazoa</taxon>
        <taxon>Cnidaria</taxon>
        <taxon>Anthozoa</taxon>
        <taxon>Hexacorallia</taxon>
        <taxon>Scleractinia</taxon>
        <taxon>Astrocoeniina</taxon>
        <taxon>Acroporidae</taxon>
        <taxon>Acropora</taxon>
    </lineage>
</organism>
<name>A0AAD9QT10_ACRCE</name>
<reference evidence="2" key="2">
    <citation type="journal article" date="2023" name="Science">
        <title>Genomic signatures of disease resistance in endangered staghorn corals.</title>
        <authorList>
            <person name="Vollmer S.V."/>
            <person name="Selwyn J.D."/>
            <person name="Despard B.A."/>
            <person name="Roesel C.L."/>
        </authorList>
    </citation>
    <scope>NUCLEOTIDE SEQUENCE</scope>
    <source>
        <strain evidence="2">K2</strain>
    </source>
</reference>
<dbReference type="Proteomes" id="UP001249851">
    <property type="component" value="Unassembled WGS sequence"/>
</dbReference>
<accession>A0AAD9QT10</accession>
<evidence type="ECO:0000256" key="1">
    <source>
        <dbReference type="SAM" id="MobiDB-lite"/>
    </source>
</evidence>
<feature type="non-terminal residue" evidence="2">
    <location>
        <position position="49"/>
    </location>
</feature>
<sequence>MADKTPVNTDDFDKENITKKPRSQRRTSGPQCNFNECQNGYYCADGKRS</sequence>
<evidence type="ECO:0000313" key="2">
    <source>
        <dbReference type="EMBL" id="KAK2566843.1"/>
    </source>
</evidence>
<dbReference type="EMBL" id="JARQWQ010000016">
    <property type="protein sequence ID" value="KAK2566843.1"/>
    <property type="molecule type" value="Genomic_DNA"/>
</dbReference>
<feature type="region of interest" description="Disordered" evidence="1">
    <location>
        <begin position="1"/>
        <end position="31"/>
    </location>
</feature>
<dbReference type="AlphaFoldDB" id="A0AAD9QT10"/>
<gene>
    <name evidence="2" type="ORF">P5673_009529</name>
</gene>
<evidence type="ECO:0000313" key="3">
    <source>
        <dbReference type="Proteomes" id="UP001249851"/>
    </source>
</evidence>
<proteinExistence type="predicted"/>